<dbReference type="InterPro" id="IPR027385">
    <property type="entry name" value="Beta-barrel_OMP"/>
</dbReference>
<feature type="chain" id="PRO_5030888796" evidence="3">
    <location>
        <begin position="45"/>
        <end position="199"/>
    </location>
</feature>
<name>A0A7Y8KWL7_9BURK</name>
<dbReference type="NCBIfam" id="TIGR01414">
    <property type="entry name" value="autotrans_barl"/>
    <property type="match status" value="1"/>
</dbReference>
<dbReference type="Gene3D" id="2.40.160.20">
    <property type="match status" value="1"/>
</dbReference>
<evidence type="ECO:0000313" key="5">
    <source>
        <dbReference type="EMBL" id="NWF45645.1"/>
    </source>
</evidence>
<comment type="subcellular location">
    <subcellularLocation>
        <location evidence="1">Cell outer membrane</location>
    </subcellularLocation>
</comment>
<feature type="signal peptide" evidence="3">
    <location>
        <begin position="1"/>
        <end position="44"/>
    </location>
</feature>
<evidence type="ECO:0000256" key="3">
    <source>
        <dbReference type="SAM" id="SignalP"/>
    </source>
</evidence>
<gene>
    <name evidence="5" type="ORF">F3K02_10350</name>
</gene>
<dbReference type="Proteomes" id="UP000545507">
    <property type="component" value="Unassembled WGS sequence"/>
</dbReference>
<dbReference type="InterPro" id="IPR011250">
    <property type="entry name" value="OMP/PagP_B-barrel"/>
</dbReference>
<sequence length="199" mass="20975">MRRFRAGSSLDWGFLNNAQGVFMKRLIPLFAVATLAAASASVQAEGLYGEVGYTPLKLESSVGGLDFSSKPSNVRGIIGYELSNNLAVEGMLGLSAQDSSVKVNGINSGVKAEVDNMVGVFVKPKIEVVEGLELFGRLGAARTKLSVGNETDSATSVAYGLGASYKLNSALSLNADYMTYHDKDDTTLKGVTVGVGYKF</sequence>
<accession>A0A7Y8KWL7</accession>
<feature type="domain" description="Outer membrane protein beta-barrel" evidence="4">
    <location>
        <begin position="30"/>
        <end position="199"/>
    </location>
</feature>
<proteinExistence type="predicted"/>
<organism evidence="5 6">
    <name type="scientific">Hydrogenophaga aromaticivorans</name>
    <dbReference type="NCBI Taxonomy" id="2610898"/>
    <lineage>
        <taxon>Bacteria</taxon>
        <taxon>Pseudomonadati</taxon>
        <taxon>Pseudomonadota</taxon>
        <taxon>Betaproteobacteria</taxon>
        <taxon>Burkholderiales</taxon>
        <taxon>Comamonadaceae</taxon>
        <taxon>Hydrogenophaga</taxon>
    </lineage>
</organism>
<evidence type="ECO:0000259" key="4">
    <source>
        <dbReference type="Pfam" id="PF13505"/>
    </source>
</evidence>
<dbReference type="Pfam" id="PF13505">
    <property type="entry name" value="OMP_b-brl"/>
    <property type="match status" value="1"/>
</dbReference>
<keyword evidence="2 3" id="KW-0732">Signal</keyword>
<protein>
    <submittedName>
        <fullName evidence="5">Porin family protein</fullName>
    </submittedName>
</protein>
<dbReference type="AlphaFoldDB" id="A0A7Y8KWL7"/>
<evidence type="ECO:0000256" key="2">
    <source>
        <dbReference type="ARBA" id="ARBA00022729"/>
    </source>
</evidence>
<keyword evidence="6" id="KW-1185">Reference proteome</keyword>
<dbReference type="InterPro" id="IPR006315">
    <property type="entry name" value="OM_autotransptr_brl_dom"/>
</dbReference>
<dbReference type="GO" id="GO:0009279">
    <property type="term" value="C:cell outer membrane"/>
    <property type="evidence" value="ECO:0007669"/>
    <property type="project" value="UniProtKB-SubCell"/>
</dbReference>
<evidence type="ECO:0000256" key="1">
    <source>
        <dbReference type="ARBA" id="ARBA00004442"/>
    </source>
</evidence>
<reference evidence="5 6" key="1">
    <citation type="submission" date="2019-09" db="EMBL/GenBank/DDBJ databases">
        <title>Hydrogenophaga aromatica sp. nov., isolated from a para-xylene-degrading enrichment culture.</title>
        <authorList>
            <person name="Tancsics A."/>
            <person name="Banerjee S."/>
        </authorList>
    </citation>
    <scope>NUCLEOTIDE SEQUENCE [LARGE SCALE GENOMIC DNA]</scope>
    <source>
        <strain evidence="5 6">D2P1</strain>
    </source>
</reference>
<comment type="caution">
    <text evidence="5">The sequence shown here is derived from an EMBL/GenBank/DDBJ whole genome shotgun (WGS) entry which is preliminary data.</text>
</comment>
<evidence type="ECO:0000313" key="6">
    <source>
        <dbReference type="Proteomes" id="UP000545507"/>
    </source>
</evidence>
<dbReference type="EMBL" id="VYGV01000007">
    <property type="protein sequence ID" value="NWF45645.1"/>
    <property type="molecule type" value="Genomic_DNA"/>
</dbReference>
<dbReference type="SUPFAM" id="SSF56925">
    <property type="entry name" value="OMPA-like"/>
    <property type="match status" value="1"/>
</dbReference>